<proteinExistence type="predicted"/>
<protein>
    <submittedName>
        <fullName evidence="1">Uncharacterized protein</fullName>
    </submittedName>
</protein>
<evidence type="ECO:0000313" key="2">
    <source>
        <dbReference type="Proteomes" id="UP001168821"/>
    </source>
</evidence>
<sequence length="89" mass="10199">MLQTFPLRYLGVLNAMRVIWSRGVPNHETSPVDVRIAARHTANYRDFKCYSQRPLAADQPTRPRHPITTSDAISIPSISYASRLRTRPH</sequence>
<dbReference type="AlphaFoldDB" id="A0AA38HJ30"/>
<evidence type="ECO:0000313" key="1">
    <source>
        <dbReference type="EMBL" id="KAJ3625376.1"/>
    </source>
</evidence>
<accession>A0AA38HJ30</accession>
<comment type="caution">
    <text evidence="1">The sequence shown here is derived from an EMBL/GenBank/DDBJ whole genome shotgun (WGS) entry which is preliminary data.</text>
</comment>
<gene>
    <name evidence="1" type="ORF">Zmor_004275</name>
</gene>
<name>A0AA38HJ30_9CUCU</name>
<dbReference type="Proteomes" id="UP001168821">
    <property type="component" value="Unassembled WGS sequence"/>
</dbReference>
<dbReference type="EMBL" id="JALNTZ010001436">
    <property type="protein sequence ID" value="KAJ3625376.1"/>
    <property type="molecule type" value="Genomic_DNA"/>
</dbReference>
<reference evidence="1" key="1">
    <citation type="journal article" date="2023" name="G3 (Bethesda)">
        <title>Whole genome assemblies of Zophobas morio and Tenebrio molitor.</title>
        <authorList>
            <person name="Kaur S."/>
            <person name="Stinson S.A."/>
            <person name="diCenzo G.C."/>
        </authorList>
    </citation>
    <scope>NUCLEOTIDE SEQUENCE</scope>
    <source>
        <strain evidence="1">QUZm001</strain>
    </source>
</reference>
<keyword evidence="2" id="KW-1185">Reference proteome</keyword>
<organism evidence="1 2">
    <name type="scientific">Zophobas morio</name>
    <dbReference type="NCBI Taxonomy" id="2755281"/>
    <lineage>
        <taxon>Eukaryota</taxon>
        <taxon>Metazoa</taxon>
        <taxon>Ecdysozoa</taxon>
        <taxon>Arthropoda</taxon>
        <taxon>Hexapoda</taxon>
        <taxon>Insecta</taxon>
        <taxon>Pterygota</taxon>
        <taxon>Neoptera</taxon>
        <taxon>Endopterygota</taxon>
        <taxon>Coleoptera</taxon>
        <taxon>Polyphaga</taxon>
        <taxon>Cucujiformia</taxon>
        <taxon>Tenebrionidae</taxon>
        <taxon>Zophobas</taxon>
    </lineage>
</organism>